<dbReference type="EMBL" id="WOCE01000005">
    <property type="protein sequence ID" value="KAE9613392.1"/>
    <property type="molecule type" value="Genomic_DNA"/>
</dbReference>
<evidence type="ECO:0000256" key="1">
    <source>
        <dbReference type="ARBA" id="ARBA00004651"/>
    </source>
</evidence>
<comment type="subcellular location">
    <subcellularLocation>
        <location evidence="1">Cell membrane</location>
        <topology evidence="1">Multi-pass membrane protein</topology>
    </subcellularLocation>
</comment>
<evidence type="ECO:0000313" key="5">
    <source>
        <dbReference type="EMBL" id="KAE9613392.1"/>
    </source>
</evidence>
<protein>
    <submittedName>
        <fullName evidence="5">Putative potassium transporter</fullName>
    </submittedName>
</protein>
<feature type="transmembrane region" description="Helical" evidence="3">
    <location>
        <begin position="100"/>
        <end position="118"/>
    </location>
</feature>
<evidence type="ECO:0000259" key="4">
    <source>
        <dbReference type="Pfam" id="PF02705"/>
    </source>
</evidence>
<dbReference type="PANTHER" id="PTHR30540">
    <property type="entry name" value="OSMOTIC STRESS POTASSIUM TRANSPORTER"/>
    <property type="match status" value="1"/>
</dbReference>
<evidence type="ECO:0000256" key="3">
    <source>
        <dbReference type="SAM" id="Phobius"/>
    </source>
</evidence>
<dbReference type="InterPro" id="IPR053951">
    <property type="entry name" value="K_trans_N"/>
</dbReference>
<keyword evidence="3" id="KW-0472">Membrane</keyword>
<dbReference type="InterPro" id="IPR003855">
    <property type="entry name" value="K+_transporter"/>
</dbReference>
<reference evidence="6" key="1">
    <citation type="journal article" date="2020" name="Nat. Commun.">
        <title>Genome sequence of the cluster root forming white lupin.</title>
        <authorList>
            <person name="Hufnagel B."/>
            <person name="Marques A."/>
            <person name="Soriano A."/>
            <person name="Marques L."/>
            <person name="Divol F."/>
            <person name="Doumas P."/>
            <person name="Sallet E."/>
            <person name="Mancinotti D."/>
            <person name="Carrere S."/>
            <person name="Marande W."/>
            <person name="Arribat S."/>
            <person name="Keller J."/>
            <person name="Huneau C."/>
            <person name="Blein T."/>
            <person name="Aime D."/>
            <person name="Laguerre M."/>
            <person name="Taylor J."/>
            <person name="Schubert V."/>
            <person name="Nelson M."/>
            <person name="Geu-Flores F."/>
            <person name="Crespi M."/>
            <person name="Gallardo-Guerrero K."/>
            <person name="Delaux P.-M."/>
            <person name="Salse J."/>
            <person name="Berges H."/>
            <person name="Guyot R."/>
            <person name="Gouzy J."/>
            <person name="Peret B."/>
        </authorList>
    </citation>
    <scope>NUCLEOTIDE SEQUENCE [LARGE SCALE GENOMIC DNA]</scope>
    <source>
        <strain evidence="6">cv. Amiga</strain>
    </source>
</reference>
<feature type="transmembrane region" description="Helical" evidence="3">
    <location>
        <begin position="130"/>
        <end position="147"/>
    </location>
</feature>
<gene>
    <name evidence="5" type="ORF">Lalb_Chr05g0216961</name>
</gene>
<keyword evidence="3" id="KW-0812">Transmembrane</keyword>
<dbReference type="OrthoDB" id="1933643at2759"/>
<dbReference type="PANTHER" id="PTHR30540:SF4">
    <property type="entry name" value="POTASSIUM TRANSPORTER 12-RELATED"/>
    <property type="match status" value="1"/>
</dbReference>
<sequence>MYKIRGGSYKNKKLKVICVISLKLRDTIRQIVSLKFLHINASTIGGTFALYSLICRYANVDLLPNRQQADEHISSFRLKLPTPELKRALKIKDKLEKKKSLKILLLLLVLLETSMVIGDGILTPAMSEEVVIISIVVVVTLFSIQQFGTSKVGFLFAPILGLWFFSLGSIGVYNVVKYHITVLRAINPVYIFYFFKKNGKCAWSALGGCVLCITELFLKLSIVI</sequence>
<accession>A0A6A4QIB5</accession>
<dbReference type="Proteomes" id="UP000447434">
    <property type="component" value="Chromosome 5"/>
</dbReference>
<keyword evidence="3" id="KW-1133">Transmembrane helix</keyword>
<evidence type="ECO:0000313" key="6">
    <source>
        <dbReference type="Proteomes" id="UP000447434"/>
    </source>
</evidence>
<evidence type="ECO:0000256" key="2">
    <source>
        <dbReference type="ARBA" id="ARBA00008440"/>
    </source>
</evidence>
<comment type="caution">
    <text evidence="5">The sequence shown here is derived from an EMBL/GenBank/DDBJ whole genome shotgun (WGS) entry which is preliminary data.</text>
</comment>
<dbReference type="GO" id="GO:0005886">
    <property type="term" value="C:plasma membrane"/>
    <property type="evidence" value="ECO:0007669"/>
    <property type="project" value="UniProtKB-SubCell"/>
</dbReference>
<feature type="domain" description="K+ potassium transporter integral membrane" evidence="4">
    <location>
        <begin position="14"/>
        <end position="214"/>
    </location>
</feature>
<keyword evidence="6" id="KW-1185">Reference proteome</keyword>
<dbReference type="AlphaFoldDB" id="A0A6A4QIB5"/>
<dbReference type="Pfam" id="PF02705">
    <property type="entry name" value="K_trans"/>
    <property type="match status" value="1"/>
</dbReference>
<feature type="transmembrane region" description="Helical" evidence="3">
    <location>
        <begin position="202"/>
        <end position="222"/>
    </location>
</feature>
<organism evidence="5 6">
    <name type="scientific">Lupinus albus</name>
    <name type="common">White lupine</name>
    <name type="synonym">Lupinus termis</name>
    <dbReference type="NCBI Taxonomy" id="3870"/>
    <lineage>
        <taxon>Eukaryota</taxon>
        <taxon>Viridiplantae</taxon>
        <taxon>Streptophyta</taxon>
        <taxon>Embryophyta</taxon>
        <taxon>Tracheophyta</taxon>
        <taxon>Spermatophyta</taxon>
        <taxon>Magnoliopsida</taxon>
        <taxon>eudicotyledons</taxon>
        <taxon>Gunneridae</taxon>
        <taxon>Pentapetalae</taxon>
        <taxon>rosids</taxon>
        <taxon>fabids</taxon>
        <taxon>Fabales</taxon>
        <taxon>Fabaceae</taxon>
        <taxon>Papilionoideae</taxon>
        <taxon>50 kb inversion clade</taxon>
        <taxon>genistoids sensu lato</taxon>
        <taxon>core genistoids</taxon>
        <taxon>Genisteae</taxon>
        <taxon>Lupinus</taxon>
    </lineage>
</organism>
<feature type="transmembrane region" description="Helical" evidence="3">
    <location>
        <begin position="154"/>
        <end position="172"/>
    </location>
</feature>
<name>A0A6A4QIB5_LUPAL</name>
<dbReference type="GO" id="GO:0015079">
    <property type="term" value="F:potassium ion transmembrane transporter activity"/>
    <property type="evidence" value="ECO:0007669"/>
    <property type="project" value="InterPro"/>
</dbReference>
<proteinExistence type="inferred from homology"/>
<comment type="similarity">
    <text evidence="2">Belongs to the HAK/KUP transporter (TC 2.A.72.3) family.</text>
</comment>